<dbReference type="PANTHER" id="PTHR33746">
    <property type="entry name" value="RUBRERYTHRIN"/>
    <property type="match status" value="1"/>
</dbReference>
<dbReference type="InterPro" id="IPR009040">
    <property type="entry name" value="Ferritin-like_diiron"/>
</dbReference>
<proteinExistence type="predicted"/>
<name>A0A1C4UHK0_9ACTN</name>
<organism evidence="3 4">
    <name type="scientific">Micromonospora carbonacea</name>
    <dbReference type="NCBI Taxonomy" id="47853"/>
    <lineage>
        <taxon>Bacteria</taxon>
        <taxon>Bacillati</taxon>
        <taxon>Actinomycetota</taxon>
        <taxon>Actinomycetes</taxon>
        <taxon>Micromonosporales</taxon>
        <taxon>Micromonosporaceae</taxon>
        <taxon>Micromonospora</taxon>
    </lineage>
</organism>
<dbReference type="GO" id="GO:0016491">
    <property type="term" value="F:oxidoreductase activity"/>
    <property type="evidence" value="ECO:0007669"/>
    <property type="project" value="InterPro"/>
</dbReference>
<dbReference type="GO" id="GO:0046872">
    <property type="term" value="F:metal ion binding"/>
    <property type="evidence" value="ECO:0007669"/>
    <property type="project" value="InterPro"/>
</dbReference>
<evidence type="ECO:0000313" key="4">
    <source>
        <dbReference type="Proteomes" id="UP000183585"/>
    </source>
</evidence>
<feature type="chain" id="PRO_5008704845" evidence="1">
    <location>
        <begin position="25"/>
        <end position="326"/>
    </location>
</feature>
<dbReference type="InterPro" id="IPR009078">
    <property type="entry name" value="Ferritin-like_SF"/>
</dbReference>
<dbReference type="AlphaFoldDB" id="A0A1C4UHK0"/>
<dbReference type="RefSeq" id="WP_083302419.1">
    <property type="nucleotide sequence ID" value="NZ_FMCT01000001.1"/>
</dbReference>
<feature type="domain" description="Ferritin-like diiron" evidence="2">
    <location>
        <begin position="177"/>
        <end position="308"/>
    </location>
</feature>
<dbReference type="InterPro" id="IPR052753">
    <property type="entry name" value="Rbr2/Nigerythrin"/>
</dbReference>
<dbReference type="Gene3D" id="1.20.1260.10">
    <property type="match status" value="2"/>
</dbReference>
<feature type="signal peptide" evidence="1">
    <location>
        <begin position="1"/>
        <end position="24"/>
    </location>
</feature>
<reference evidence="4" key="1">
    <citation type="submission" date="2016-06" db="EMBL/GenBank/DDBJ databases">
        <authorList>
            <person name="Varghese N."/>
            <person name="Submissions Spin"/>
        </authorList>
    </citation>
    <scope>NUCLEOTIDE SEQUENCE [LARGE SCALE GENOMIC DNA]</scope>
    <source>
        <strain evidence="4">DSM 43168</strain>
    </source>
</reference>
<dbReference type="EMBL" id="FMCT01000001">
    <property type="protein sequence ID" value="SCE71142.1"/>
    <property type="molecule type" value="Genomic_DNA"/>
</dbReference>
<dbReference type="InterPro" id="IPR003251">
    <property type="entry name" value="Rr_diiron-bd_dom"/>
</dbReference>
<evidence type="ECO:0000256" key="1">
    <source>
        <dbReference type="SAM" id="SignalP"/>
    </source>
</evidence>
<dbReference type="InterPro" id="IPR012347">
    <property type="entry name" value="Ferritin-like"/>
</dbReference>
<dbReference type="PROSITE" id="PS50905">
    <property type="entry name" value="FERRITIN_LIKE"/>
    <property type="match status" value="2"/>
</dbReference>
<dbReference type="CDD" id="cd01041">
    <property type="entry name" value="Rubrerythrin"/>
    <property type="match status" value="1"/>
</dbReference>
<dbReference type="Proteomes" id="UP000183585">
    <property type="component" value="Unassembled WGS sequence"/>
</dbReference>
<keyword evidence="4" id="KW-1185">Reference proteome</keyword>
<evidence type="ECO:0000259" key="2">
    <source>
        <dbReference type="PROSITE" id="PS50905"/>
    </source>
</evidence>
<sequence length="326" mass="34470">MRRVTVVSAVVAGAVIGLAGPAQAADLDPQTRRNALTAMEGEAYAHASYLAYAQEAERTDQGGIATLFRETAETERYDHFAAEADLINFVHGNADNLRESIAGEEREATIVYPSYAEQARLDDCPEAADLFTELAGDEATHAARFRVALEAVLNPGSGIVVPVGEVVPPVPIVRSTPACSGRTQDNLETTLRGEAFANAKYTLYAEHARATGQRRLARLWDNTAGQELGEHFAQTAILAGLVGSNADNLRKAIAGEEYEATTMYPTFSRQAAAAGDEEAAALFAEIAHDEAGHASAFLRALVDLSLGGSGGEEAKKGGRQPTSPNA</sequence>
<dbReference type="PANTHER" id="PTHR33746:SF4">
    <property type="entry name" value="RUBRERYTHRIN"/>
    <property type="match status" value="1"/>
</dbReference>
<gene>
    <name evidence="3" type="ORF">GA0070563_101514</name>
</gene>
<keyword evidence="1" id="KW-0732">Signal</keyword>
<protein>
    <submittedName>
        <fullName evidence="3">Rubrerythrin</fullName>
    </submittedName>
</protein>
<dbReference type="Pfam" id="PF02915">
    <property type="entry name" value="Rubrerythrin"/>
    <property type="match status" value="2"/>
</dbReference>
<dbReference type="SUPFAM" id="SSF47240">
    <property type="entry name" value="Ferritin-like"/>
    <property type="match status" value="2"/>
</dbReference>
<feature type="domain" description="Ferritin-like diiron" evidence="2">
    <location>
        <begin position="25"/>
        <end position="156"/>
    </location>
</feature>
<evidence type="ECO:0000313" key="3">
    <source>
        <dbReference type="EMBL" id="SCE71142.1"/>
    </source>
</evidence>
<accession>A0A1C4UHK0</accession>